<gene>
    <name evidence="2" type="ORF">COO09_04910</name>
</gene>
<name>A0A2A4FYV5_9SPHN</name>
<protein>
    <submittedName>
        <fullName evidence="2">Uncharacterized protein</fullName>
    </submittedName>
</protein>
<dbReference type="AlphaFoldDB" id="A0A2A4FYV5"/>
<reference evidence="2 3" key="1">
    <citation type="submission" date="2017-09" db="EMBL/GenBank/DDBJ databases">
        <title>The Catabolism of 3,6-Dichlorosalicylic acid is Initiated by the Cytochrome P450 Monooxygenase DsmABC in Rhizorhabdus dicambivorans Ndbn-20.</title>
        <authorList>
            <person name="Na L."/>
        </authorList>
    </citation>
    <scope>NUCLEOTIDE SEQUENCE [LARGE SCALE GENOMIC DNA]</scope>
    <source>
        <strain evidence="2 3">Ndbn-20m</strain>
    </source>
</reference>
<feature type="chain" id="PRO_5012088027" evidence="1">
    <location>
        <begin position="26"/>
        <end position="138"/>
    </location>
</feature>
<evidence type="ECO:0000313" key="2">
    <source>
        <dbReference type="EMBL" id="PCE43642.1"/>
    </source>
</evidence>
<dbReference type="Proteomes" id="UP000218934">
    <property type="component" value="Unassembled WGS sequence"/>
</dbReference>
<keyword evidence="3" id="KW-1185">Reference proteome</keyword>
<evidence type="ECO:0000313" key="3">
    <source>
        <dbReference type="Proteomes" id="UP000218934"/>
    </source>
</evidence>
<proteinExistence type="predicted"/>
<dbReference type="EMBL" id="NWUF01000003">
    <property type="protein sequence ID" value="PCE43642.1"/>
    <property type="molecule type" value="Genomic_DNA"/>
</dbReference>
<feature type="signal peptide" evidence="1">
    <location>
        <begin position="1"/>
        <end position="25"/>
    </location>
</feature>
<dbReference type="KEGG" id="rdi:CMV14_02590"/>
<sequence>MKTEVSVRSRILAFAALLLATPTLAEVPLDPGQTATVRLSPQRDLVYPVAPPFTQPPANHGAILGVDIDEPGRYHVSLGAKGWIELIRDGKPVPSVGHGHGAAGSGVAKIVDFDLAVGHYTIALSGMAEGEAAITVSR</sequence>
<comment type="caution">
    <text evidence="2">The sequence shown here is derived from an EMBL/GenBank/DDBJ whole genome shotgun (WGS) entry which is preliminary data.</text>
</comment>
<evidence type="ECO:0000256" key="1">
    <source>
        <dbReference type="SAM" id="SignalP"/>
    </source>
</evidence>
<accession>A0A2A4FYV5</accession>
<keyword evidence="1" id="KW-0732">Signal</keyword>
<organism evidence="2 3">
    <name type="scientific">Rhizorhabdus dicambivorans</name>
    <dbReference type="NCBI Taxonomy" id="1850238"/>
    <lineage>
        <taxon>Bacteria</taxon>
        <taxon>Pseudomonadati</taxon>
        <taxon>Pseudomonadota</taxon>
        <taxon>Alphaproteobacteria</taxon>
        <taxon>Sphingomonadales</taxon>
        <taxon>Sphingomonadaceae</taxon>
        <taxon>Rhizorhabdus</taxon>
    </lineage>
</organism>